<name>D7VS47_SPHSI</name>
<dbReference type="RefSeq" id="WP_002995300.1">
    <property type="nucleotide sequence ID" value="NZ_GL379770.1"/>
</dbReference>
<dbReference type="eggNOG" id="ENOG5033A69">
    <property type="taxonomic scope" value="Bacteria"/>
</dbReference>
<dbReference type="GeneID" id="95430993"/>
<dbReference type="Proteomes" id="UP000006258">
    <property type="component" value="Unassembled WGS sequence"/>
</dbReference>
<dbReference type="HOGENOM" id="CLU_637612_0_0_10"/>
<dbReference type="EMBL" id="ACHA02000012">
    <property type="protein sequence ID" value="EFK56598.1"/>
    <property type="molecule type" value="Genomic_DNA"/>
</dbReference>
<keyword evidence="3" id="KW-1185">Reference proteome</keyword>
<comment type="caution">
    <text evidence="2">The sequence shown here is derived from an EMBL/GenBank/DDBJ whole genome shotgun (WGS) entry which is preliminary data.</text>
</comment>
<evidence type="ECO:0000256" key="1">
    <source>
        <dbReference type="SAM" id="MobiDB-lite"/>
    </source>
</evidence>
<dbReference type="PROSITE" id="PS51257">
    <property type="entry name" value="PROKAR_LIPOPROTEIN"/>
    <property type="match status" value="1"/>
</dbReference>
<protein>
    <submittedName>
        <fullName evidence="2">Uncharacterized protein</fullName>
    </submittedName>
</protein>
<accession>D7VS47</accession>
<organism evidence="2 3">
    <name type="scientific">Sphingobacterium spiritivorum ATCC 33861</name>
    <dbReference type="NCBI Taxonomy" id="525373"/>
    <lineage>
        <taxon>Bacteria</taxon>
        <taxon>Pseudomonadati</taxon>
        <taxon>Bacteroidota</taxon>
        <taxon>Sphingobacteriia</taxon>
        <taxon>Sphingobacteriales</taxon>
        <taxon>Sphingobacteriaceae</taxon>
        <taxon>Sphingobacterium</taxon>
    </lineage>
</organism>
<sequence length="430" mass="48260">MKKICFLIFCTLVLSCAKNDGFDADDLISIDDLQQSFYQQNPEANNPYFLNPNFKSVVNWNKLIWKSTDTAYIKVNVLDALTYPLGDTVISLRDQVWIKAFKNGQKEWRYLLLTFIPIETRNSFSGTIISTSFQSNTTKIATFNKGKNIKNLDQTYVTTIGKYNKNMGSLVTIASGKKCVYAYVNGQLNQISCTDTDETDDGDGGIYDDPPPNPGDYYPTNPPVGGGDTGEQKEDENVENYIENPCLKKVVDEIISNDIASLTNECLLEVFKQNDKVNLRFYETTALPDLTSGIAKTTYTSGSPYMDVDIELNVNTLPNASQEYIALTTLHESIHAYLYTKGYFNQAVSQHDVMWSSYIDVMAGYLNRNYGTDINVARTLATDGLYGTFGSKITDEVYKKLLDKTTLPSNIRADLIEKYKLGQKGKKCNN</sequence>
<reference evidence="2" key="1">
    <citation type="submission" date="2010-07" db="EMBL/GenBank/DDBJ databases">
        <authorList>
            <person name="Muzny D."/>
            <person name="Qin X."/>
            <person name="Buhay C."/>
            <person name="Dugan-Rocha S."/>
            <person name="Ding Y."/>
            <person name="Chen G."/>
            <person name="Hawes A."/>
            <person name="Holder M."/>
            <person name="Jhangiani S."/>
            <person name="Johnson A."/>
            <person name="Khan Z."/>
            <person name="Li Z."/>
            <person name="Liu W."/>
            <person name="Liu X."/>
            <person name="Perez L."/>
            <person name="Shen H."/>
            <person name="Wang Q."/>
            <person name="Watt J."/>
            <person name="Xi L."/>
            <person name="Xin Y."/>
            <person name="Zhou J."/>
            <person name="Deng J."/>
            <person name="Jiang H."/>
            <person name="Liu Y."/>
            <person name="Qu J."/>
            <person name="Song X.-Z."/>
            <person name="Zhang L."/>
            <person name="Villasana D."/>
            <person name="Johnson A."/>
            <person name="Liu J."/>
            <person name="Liyanage D."/>
            <person name="Lorensuhewa L."/>
            <person name="Robinson T."/>
            <person name="Song A."/>
            <person name="Song B.-B."/>
            <person name="Dinh H."/>
            <person name="Thornton R."/>
            <person name="Coyle M."/>
            <person name="Francisco L."/>
            <person name="Jackson L."/>
            <person name="Javaid M."/>
            <person name="Korchina V."/>
            <person name="Kovar C."/>
            <person name="Mata R."/>
            <person name="Mathew T."/>
            <person name="Ngo R."/>
            <person name="Nguyen L."/>
            <person name="Nguyen N."/>
            <person name="Okwuonu G."/>
            <person name="Ongeri F."/>
            <person name="Pham C."/>
            <person name="Simmons D."/>
            <person name="Wilczek-Boney K."/>
            <person name="Hale W."/>
            <person name="Jakkamsetti A."/>
            <person name="Pham P."/>
            <person name="Ruth R."/>
            <person name="San Lucas F."/>
            <person name="Warren J."/>
            <person name="Zhang J."/>
            <person name="Zhao Z."/>
            <person name="Zhou C."/>
            <person name="Zhu D."/>
            <person name="Lee S."/>
            <person name="Bess C."/>
            <person name="Blankenburg K."/>
            <person name="Forbes L."/>
            <person name="Fu Q."/>
            <person name="Gubbala S."/>
            <person name="Hirani K."/>
            <person name="Jayaseelan J.C."/>
            <person name="Lara F."/>
            <person name="Munidasa M."/>
            <person name="Palculict T."/>
            <person name="Patil S."/>
            <person name="Pu L.-L."/>
            <person name="Saada N."/>
            <person name="Tang L."/>
            <person name="Weissenberger G."/>
            <person name="Zhu Y."/>
            <person name="Hemphill L."/>
            <person name="Shang Y."/>
            <person name="Youmans B."/>
            <person name="Ayvaz T."/>
            <person name="Ross M."/>
            <person name="Santibanez J."/>
            <person name="Aqrawi P."/>
            <person name="Gross S."/>
            <person name="Joshi V."/>
            <person name="Fowler G."/>
            <person name="Nazareth L."/>
            <person name="Reid J."/>
            <person name="Worley K."/>
            <person name="Petrosino J."/>
            <person name="Highlander S."/>
            <person name="Gibbs R."/>
        </authorList>
    </citation>
    <scope>NUCLEOTIDE SEQUENCE [LARGE SCALE GENOMIC DNA]</scope>
    <source>
        <strain evidence="2">ATCC 33861</strain>
    </source>
</reference>
<proteinExistence type="predicted"/>
<evidence type="ECO:0000313" key="2">
    <source>
        <dbReference type="EMBL" id="EFK56598.1"/>
    </source>
</evidence>
<evidence type="ECO:0000313" key="3">
    <source>
        <dbReference type="Proteomes" id="UP000006258"/>
    </source>
</evidence>
<feature type="region of interest" description="Disordered" evidence="1">
    <location>
        <begin position="193"/>
        <end position="234"/>
    </location>
</feature>
<gene>
    <name evidence="2" type="ORF">HMPREF0766_13801</name>
</gene>
<dbReference type="STRING" id="525373.HMPREF0766_13801"/>
<dbReference type="AlphaFoldDB" id="D7VS47"/>